<dbReference type="GO" id="GO:0005829">
    <property type="term" value="C:cytosol"/>
    <property type="evidence" value="ECO:0007669"/>
    <property type="project" value="TreeGrafter"/>
</dbReference>
<evidence type="ECO:0000256" key="13">
    <source>
        <dbReference type="PIRSR" id="PIRSR006246-5"/>
    </source>
</evidence>
<gene>
    <name evidence="9" type="primary">panD</name>
    <name evidence="14" type="ORF">AUJ95_05335</name>
</gene>
<keyword evidence="4 9" id="KW-0068">Autocatalytic cleavage</keyword>
<dbReference type="GO" id="GO:0006523">
    <property type="term" value="P:alanine biosynthetic process"/>
    <property type="evidence" value="ECO:0007669"/>
    <property type="project" value="InterPro"/>
</dbReference>
<evidence type="ECO:0000256" key="1">
    <source>
        <dbReference type="ARBA" id="ARBA00022490"/>
    </source>
</evidence>
<dbReference type="STRING" id="1817895.AUJ95_05335"/>
<evidence type="ECO:0000256" key="11">
    <source>
        <dbReference type="PIRSR" id="PIRSR006246-2"/>
    </source>
</evidence>
<reference evidence="14 15" key="1">
    <citation type="journal article" date="2016" name="Environ. Microbiol.">
        <title>Genomic resolution of a cold subsurface aquifer community provides metabolic insights for novel microbes adapted to high CO concentrations.</title>
        <authorList>
            <person name="Probst A.J."/>
            <person name="Castelle C.J."/>
            <person name="Singh A."/>
            <person name="Brown C.T."/>
            <person name="Anantharaman K."/>
            <person name="Sharon I."/>
            <person name="Hug L.A."/>
            <person name="Burstein D."/>
            <person name="Emerson J.B."/>
            <person name="Thomas B.C."/>
            <person name="Banfield J.F."/>
        </authorList>
    </citation>
    <scope>NUCLEOTIDE SEQUENCE [LARGE SCALE GENOMIC DNA]</scope>
    <source>
        <strain evidence="14">CG2_30_40_21</strain>
    </source>
</reference>
<evidence type="ECO:0000313" key="15">
    <source>
        <dbReference type="Proteomes" id="UP000183085"/>
    </source>
</evidence>
<sequence>MFRTMCKSKIHRVTITEANLHYTGSITIDEVLMEAADILPGERVQIVNLNNGSRVETYVLPGMRNSGYICLNGAAARWGMPEDLVIIISYAMVDDKEAREFVPKVIFVNEKNEIVHSPAVSAT</sequence>
<dbReference type="GO" id="GO:0015940">
    <property type="term" value="P:pantothenate biosynthetic process"/>
    <property type="evidence" value="ECO:0007669"/>
    <property type="project" value="UniProtKB-UniRule"/>
</dbReference>
<dbReference type="PANTHER" id="PTHR21012">
    <property type="entry name" value="ASPARTATE 1-DECARBOXYLASE"/>
    <property type="match status" value="1"/>
</dbReference>
<accession>A0A1J5E4Z1</accession>
<dbReference type="InterPro" id="IPR003190">
    <property type="entry name" value="Asp_decarbox"/>
</dbReference>
<feature type="chain" id="PRO_5014003242" description="Aspartate 1-decarboxylase beta chain" evidence="9 13">
    <location>
        <begin position="1"/>
        <end position="24"/>
    </location>
</feature>
<evidence type="ECO:0000256" key="6">
    <source>
        <dbReference type="ARBA" id="ARBA00023239"/>
    </source>
</evidence>
<keyword evidence="5 9" id="KW-0865">Zymogen</keyword>
<keyword evidence="3 9" id="KW-0210">Decarboxylase</keyword>
<evidence type="ECO:0000256" key="2">
    <source>
        <dbReference type="ARBA" id="ARBA00022655"/>
    </source>
</evidence>
<dbReference type="CDD" id="cd06919">
    <property type="entry name" value="Asp_decarbox"/>
    <property type="match status" value="1"/>
</dbReference>
<name>A0A1J5E4Z1_9BACT</name>
<feature type="modified residue" description="Pyruvic acid (Ser)" evidence="9 12">
    <location>
        <position position="25"/>
    </location>
</feature>
<feature type="active site" description="Schiff-base intermediate with substrate; via pyruvic acid" evidence="9 10">
    <location>
        <position position="25"/>
    </location>
</feature>
<evidence type="ECO:0000313" key="14">
    <source>
        <dbReference type="EMBL" id="OIP39634.1"/>
    </source>
</evidence>
<dbReference type="NCBIfam" id="TIGR00223">
    <property type="entry name" value="panD"/>
    <property type="match status" value="1"/>
</dbReference>
<comment type="subcellular location">
    <subcellularLocation>
        <location evidence="9">Cytoplasm</location>
    </subcellularLocation>
</comment>
<dbReference type="PANTHER" id="PTHR21012:SF0">
    <property type="entry name" value="ASPARTATE 1-DECARBOXYLASE"/>
    <property type="match status" value="1"/>
</dbReference>
<dbReference type="UniPathway" id="UPA00028">
    <property type="reaction ID" value="UER00002"/>
</dbReference>
<evidence type="ECO:0000256" key="8">
    <source>
        <dbReference type="ARBA" id="ARBA00023317"/>
    </source>
</evidence>
<feature type="binding site" evidence="9 11">
    <location>
        <begin position="73"/>
        <end position="75"/>
    </location>
    <ligand>
        <name>substrate</name>
    </ligand>
</feature>
<evidence type="ECO:0000256" key="9">
    <source>
        <dbReference type="HAMAP-Rule" id="MF_00446"/>
    </source>
</evidence>
<evidence type="ECO:0000256" key="5">
    <source>
        <dbReference type="ARBA" id="ARBA00023145"/>
    </source>
</evidence>
<keyword evidence="1 9" id="KW-0963">Cytoplasm</keyword>
<dbReference type="Proteomes" id="UP000183085">
    <property type="component" value="Unassembled WGS sequence"/>
</dbReference>
<comment type="PTM">
    <text evidence="9 12">Is synthesized initially as an inactive proenzyme, which is activated by self-cleavage at a specific serine bond to produce a beta-subunit with a hydroxyl group at its C-terminus and an alpha-subunit with a pyruvoyl group at its N-terminus.</text>
</comment>
<comment type="caution">
    <text evidence="14">The sequence shown here is derived from an EMBL/GenBank/DDBJ whole genome shotgun (WGS) entry which is preliminary data.</text>
</comment>
<dbReference type="EMBL" id="MNYI01000142">
    <property type="protein sequence ID" value="OIP39634.1"/>
    <property type="molecule type" value="Genomic_DNA"/>
</dbReference>
<evidence type="ECO:0000256" key="4">
    <source>
        <dbReference type="ARBA" id="ARBA00022813"/>
    </source>
</evidence>
<evidence type="ECO:0000256" key="3">
    <source>
        <dbReference type="ARBA" id="ARBA00022793"/>
    </source>
</evidence>
<keyword evidence="6 9" id="KW-0456">Lyase</keyword>
<dbReference type="GO" id="GO:0004068">
    <property type="term" value="F:aspartate 1-decarboxylase activity"/>
    <property type="evidence" value="ECO:0007669"/>
    <property type="project" value="UniProtKB-UniRule"/>
</dbReference>
<feature type="chain" id="PRO_5014003243" description="Aspartate 1-decarboxylase alpha chain" evidence="9 13">
    <location>
        <begin position="25"/>
        <end position="123"/>
    </location>
</feature>
<dbReference type="EC" id="4.1.1.11" evidence="9"/>
<dbReference type="SUPFAM" id="SSF50692">
    <property type="entry name" value="ADC-like"/>
    <property type="match status" value="1"/>
</dbReference>
<keyword evidence="7 9" id="KW-0704">Schiff base</keyword>
<evidence type="ECO:0000256" key="7">
    <source>
        <dbReference type="ARBA" id="ARBA00023270"/>
    </source>
</evidence>
<dbReference type="AlphaFoldDB" id="A0A1J5E4Z1"/>
<keyword evidence="8 9" id="KW-0670">Pyruvate</keyword>
<dbReference type="HAMAP" id="MF_00446">
    <property type="entry name" value="PanD"/>
    <property type="match status" value="1"/>
</dbReference>
<comment type="subunit">
    <text evidence="9">Heterooctamer of four alpha and four beta subunits.</text>
</comment>
<dbReference type="InterPro" id="IPR009010">
    <property type="entry name" value="Asp_de-COase-like_dom_sf"/>
</dbReference>
<dbReference type="PIRSF" id="PIRSF006246">
    <property type="entry name" value="Asp_decarbox"/>
    <property type="match status" value="1"/>
</dbReference>
<comment type="catalytic activity">
    <reaction evidence="9">
        <text>L-aspartate + H(+) = beta-alanine + CO2</text>
        <dbReference type="Rhea" id="RHEA:19497"/>
        <dbReference type="ChEBI" id="CHEBI:15378"/>
        <dbReference type="ChEBI" id="CHEBI:16526"/>
        <dbReference type="ChEBI" id="CHEBI:29991"/>
        <dbReference type="ChEBI" id="CHEBI:57966"/>
        <dbReference type="EC" id="4.1.1.11"/>
    </reaction>
</comment>
<dbReference type="Pfam" id="PF02261">
    <property type="entry name" value="Asp_decarbox"/>
    <property type="match status" value="1"/>
</dbReference>
<feature type="binding site" evidence="9 11">
    <location>
        <position position="57"/>
    </location>
    <ligand>
        <name>substrate</name>
    </ligand>
</feature>
<evidence type="ECO:0000256" key="12">
    <source>
        <dbReference type="PIRSR" id="PIRSR006246-3"/>
    </source>
</evidence>
<organism evidence="14 15">
    <name type="scientific">Candidatus Desantisbacteria bacterium CG2_30_40_21</name>
    <dbReference type="NCBI Taxonomy" id="1817895"/>
    <lineage>
        <taxon>Bacteria</taxon>
        <taxon>Candidatus Desantisiibacteriota</taxon>
    </lineage>
</organism>
<comment type="cofactor">
    <cofactor evidence="9 10">
        <name>pyruvate</name>
        <dbReference type="ChEBI" id="CHEBI:15361"/>
    </cofactor>
    <text evidence="9 10">Binds 1 pyruvoyl group covalently per subunit.</text>
</comment>
<dbReference type="Gene3D" id="2.40.40.20">
    <property type="match status" value="1"/>
</dbReference>
<comment type="function">
    <text evidence="9">Catalyzes the pyruvoyl-dependent decarboxylation of aspartate to produce beta-alanine.</text>
</comment>
<keyword evidence="2 9" id="KW-0566">Pantothenate biosynthesis</keyword>
<evidence type="ECO:0000256" key="10">
    <source>
        <dbReference type="PIRSR" id="PIRSR006246-1"/>
    </source>
</evidence>
<proteinExistence type="inferred from homology"/>
<comment type="pathway">
    <text evidence="9">Cofactor biosynthesis; (R)-pantothenate biosynthesis; beta-alanine from L-aspartate: step 1/1.</text>
</comment>
<feature type="active site" description="Proton donor" evidence="9 10">
    <location>
        <position position="58"/>
    </location>
</feature>
<comment type="similarity">
    <text evidence="9">Belongs to the PanD family.</text>
</comment>
<protein>
    <recommendedName>
        <fullName evidence="9">Aspartate 1-decarboxylase</fullName>
        <ecNumber evidence="9">4.1.1.11</ecNumber>
    </recommendedName>
    <alternativeName>
        <fullName evidence="9">Aspartate alpha-decarboxylase</fullName>
    </alternativeName>
    <component>
        <recommendedName>
            <fullName evidence="9">Aspartate 1-decarboxylase beta chain</fullName>
        </recommendedName>
    </component>
    <component>
        <recommendedName>
            <fullName evidence="9">Aspartate 1-decarboxylase alpha chain</fullName>
        </recommendedName>
    </component>
</protein>